<dbReference type="GO" id="GO:0042802">
    <property type="term" value="F:identical protein binding"/>
    <property type="evidence" value="ECO:0007669"/>
    <property type="project" value="TreeGrafter"/>
</dbReference>
<dbReference type="SUPFAM" id="SSF53383">
    <property type="entry name" value="PLP-dependent transferases"/>
    <property type="match status" value="1"/>
</dbReference>
<keyword evidence="3 6" id="KW-0808">Transferase</keyword>
<evidence type="ECO:0000256" key="5">
    <source>
        <dbReference type="RuleBase" id="RU003560"/>
    </source>
</evidence>
<evidence type="ECO:0000256" key="2">
    <source>
        <dbReference type="ARBA" id="ARBA00022576"/>
    </source>
</evidence>
<dbReference type="Proteomes" id="UP000290588">
    <property type="component" value="Unassembled WGS sequence"/>
</dbReference>
<comment type="cofactor">
    <cofactor evidence="1">
        <name>pyridoxal 5'-phosphate</name>
        <dbReference type="ChEBI" id="CHEBI:597326"/>
    </cofactor>
</comment>
<sequence length="399" mass="44534">MSEQLEQMDKEYVLHTYARNYVNFKKGINATLFDENDKDYIDFTSGIAVCSVGHGNKRVADKIYEQISNITHISNLYCIEPQAKLAKRLKELSGYDIRTFFSNSGAEANEGAIKIARKYGETKFENKRYKVITLEHSFHGRTITTVKATGQSSMHTPNFAPYPDGFSYHNKIDDIYNSIDNETVAVMIELVQGEGGVQPFDKKEIQELAKFLKENDILLIIDEVQTGVFRTGEFLASNLYEIEPDIVTLAKGLGGGVPIGAIMTTHKDIFSPGDHGSTFGGNYLVTAAALEVLDILEEVKDSGVLDETIIYFNAKLNEIYEKNREIFTDNVGLGLMRGLRVKDADTLALVIKTAFEYGVLVLKAGKNTLRLLPALTISKEEINEGFKRLENALDKIKQG</sequence>
<dbReference type="PANTHER" id="PTHR11986:SF79">
    <property type="entry name" value="ACETYLORNITHINE AMINOTRANSFERASE, MITOCHONDRIAL"/>
    <property type="match status" value="1"/>
</dbReference>
<evidence type="ECO:0000313" key="9">
    <source>
        <dbReference type="Proteomes" id="UP000290588"/>
    </source>
</evidence>
<dbReference type="NCBIfam" id="NF002325">
    <property type="entry name" value="PRK01278.1"/>
    <property type="match status" value="1"/>
</dbReference>
<dbReference type="AlphaFoldDB" id="A0A347U5H2"/>
<evidence type="ECO:0000313" key="7">
    <source>
        <dbReference type="EMBL" id="RXI32459.1"/>
    </source>
</evidence>
<dbReference type="Pfam" id="PF00202">
    <property type="entry name" value="Aminotran_3"/>
    <property type="match status" value="1"/>
</dbReference>
<dbReference type="InterPro" id="IPR005814">
    <property type="entry name" value="Aminotrans_3"/>
</dbReference>
<proteinExistence type="inferred from homology"/>
<evidence type="ECO:0000256" key="4">
    <source>
        <dbReference type="ARBA" id="ARBA00022898"/>
    </source>
</evidence>
<dbReference type="GO" id="GO:0030170">
    <property type="term" value="F:pyridoxal phosphate binding"/>
    <property type="evidence" value="ECO:0007669"/>
    <property type="project" value="InterPro"/>
</dbReference>
<dbReference type="PIRSF" id="PIRSF000521">
    <property type="entry name" value="Transaminase_4ab_Lys_Orn"/>
    <property type="match status" value="1"/>
</dbReference>
<comment type="similarity">
    <text evidence="5">Belongs to the class-III pyridoxal-phosphate-dependent aminotransferase family.</text>
</comment>
<dbReference type="OrthoDB" id="9801834at2"/>
<evidence type="ECO:0000313" key="6">
    <source>
        <dbReference type="EMBL" id="AXX94100.1"/>
    </source>
</evidence>
<keyword evidence="8" id="KW-1185">Reference proteome</keyword>
<dbReference type="PROSITE" id="PS00600">
    <property type="entry name" value="AA_TRANSFER_CLASS_3"/>
    <property type="match status" value="1"/>
</dbReference>
<dbReference type="PANTHER" id="PTHR11986">
    <property type="entry name" value="AMINOTRANSFERASE CLASS III"/>
    <property type="match status" value="1"/>
</dbReference>
<evidence type="ECO:0000256" key="3">
    <source>
        <dbReference type="ARBA" id="ARBA00022679"/>
    </source>
</evidence>
<protein>
    <submittedName>
        <fullName evidence="7">Aspartate aminotransferase family protein</fullName>
    </submittedName>
    <submittedName>
        <fullName evidence="6">N-succinyldiaminopimelate-aminotransferase / acetylornithine transaminase</fullName>
        <ecNumber evidence="6">2.6.1.11</ecNumber>
        <ecNumber evidence="6">2.6.1.17</ecNumber>
    </submittedName>
</protein>
<dbReference type="InterPro" id="IPR015422">
    <property type="entry name" value="PyrdxlP-dep_Trfase_small"/>
</dbReference>
<dbReference type="EMBL" id="NXIG01000002">
    <property type="protein sequence ID" value="RXI32459.1"/>
    <property type="molecule type" value="Genomic_DNA"/>
</dbReference>
<dbReference type="GO" id="GO:0003992">
    <property type="term" value="F:N2-acetyl-L-ornithine:2-oxoglutarate 5-aminotransferase activity"/>
    <property type="evidence" value="ECO:0007669"/>
    <property type="project" value="UniProtKB-EC"/>
</dbReference>
<dbReference type="FunFam" id="3.40.640.10:FF:000004">
    <property type="entry name" value="Acetylornithine aminotransferase"/>
    <property type="match status" value="1"/>
</dbReference>
<accession>A0A347U5H2</accession>
<keyword evidence="2 7" id="KW-0032">Aminotransferase</keyword>
<dbReference type="InterPro" id="IPR049704">
    <property type="entry name" value="Aminotrans_3_PPA_site"/>
</dbReference>
<reference evidence="7 9" key="1">
    <citation type="submission" date="2017-09" db="EMBL/GenBank/DDBJ databases">
        <title>Genomics of the genus Arcobacter.</title>
        <authorList>
            <person name="Perez-Cataluna A."/>
            <person name="Figueras M.J."/>
            <person name="Salas-Masso N."/>
        </authorList>
    </citation>
    <scope>NUCLEOTIDE SEQUENCE [LARGE SCALE GENOMIC DNA]</scope>
    <source>
        <strain evidence="7 9">CECT 7837</strain>
    </source>
</reference>
<name>A0A347U5H2_9BACT</name>
<dbReference type="KEGG" id="aell:AELL_0408"/>
<dbReference type="InterPro" id="IPR015421">
    <property type="entry name" value="PyrdxlP-dep_Trfase_major"/>
</dbReference>
<organism evidence="7 9">
    <name type="scientific">Arcobacter ellisii</name>
    <dbReference type="NCBI Taxonomy" id="913109"/>
    <lineage>
        <taxon>Bacteria</taxon>
        <taxon>Pseudomonadati</taxon>
        <taxon>Campylobacterota</taxon>
        <taxon>Epsilonproteobacteria</taxon>
        <taxon>Campylobacterales</taxon>
        <taxon>Arcobacteraceae</taxon>
        <taxon>Arcobacter</taxon>
    </lineage>
</organism>
<dbReference type="Proteomes" id="UP000262582">
    <property type="component" value="Chromosome"/>
</dbReference>
<dbReference type="EMBL" id="CP032097">
    <property type="protein sequence ID" value="AXX94100.1"/>
    <property type="molecule type" value="Genomic_DNA"/>
</dbReference>
<dbReference type="GO" id="GO:0009016">
    <property type="term" value="F:succinyldiaminopimelate transaminase activity"/>
    <property type="evidence" value="ECO:0007669"/>
    <property type="project" value="UniProtKB-EC"/>
</dbReference>
<dbReference type="InterPro" id="IPR050103">
    <property type="entry name" value="Class-III_PLP-dep_AT"/>
</dbReference>
<reference evidence="6 8" key="2">
    <citation type="submission" date="2018-08" db="EMBL/GenBank/DDBJ databases">
        <title>Complete genome of the Arcobacter ellisii type strain LMG 26155.</title>
        <authorList>
            <person name="Miller W.G."/>
            <person name="Yee E."/>
            <person name="Bono J.L."/>
        </authorList>
    </citation>
    <scope>NUCLEOTIDE SEQUENCE [LARGE SCALE GENOMIC DNA]</scope>
    <source>
        <strain evidence="6 8">LMG 26155</strain>
    </source>
</reference>
<gene>
    <name evidence="6" type="primary">argD</name>
    <name evidence="6" type="ORF">AELL_0408</name>
    <name evidence="7" type="ORF">CP962_02315</name>
</gene>
<dbReference type="EC" id="2.6.1.17" evidence="6"/>
<dbReference type="RefSeq" id="WP_118916343.1">
    <property type="nucleotide sequence ID" value="NZ_CP032097.1"/>
</dbReference>
<dbReference type="Gene3D" id="3.90.1150.10">
    <property type="entry name" value="Aspartate Aminotransferase, domain 1"/>
    <property type="match status" value="1"/>
</dbReference>
<evidence type="ECO:0000256" key="1">
    <source>
        <dbReference type="ARBA" id="ARBA00001933"/>
    </source>
</evidence>
<keyword evidence="4 5" id="KW-0663">Pyridoxal phosphate</keyword>
<dbReference type="InterPro" id="IPR015424">
    <property type="entry name" value="PyrdxlP-dep_Trfase"/>
</dbReference>
<evidence type="ECO:0000313" key="8">
    <source>
        <dbReference type="Proteomes" id="UP000262582"/>
    </source>
</evidence>
<dbReference type="Gene3D" id="3.40.640.10">
    <property type="entry name" value="Type I PLP-dependent aspartate aminotransferase-like (Major domain)"/>
    <property type="match status" value="1"/>
</dbReference>
<dbReference type="EC" id="2.6.1.11" evidence="6"/>
<dbReference type="CDD" id="cd00610">
    <property type="entry name" value="OAT_like"/>
    <property type="match status" value="1"/>
</dbReference>